<protein>
    <submittedName>
        <fullName evidence="2">Uncharacterized protein</fullName>
    </submittedName>
</protein>
<keyword evidence="3" id="KW-1185">Reference proteome</keyword>
<gene>
    <name evidence="2" type="ORF">NY014_11500</name>
</gene>
<dbReference type="EMBL" id="JANWGH010000002">
    <property type="protein sequence ID" value="MCS5491060.1"/>
    <property type="molecule type" value="Genomic_DNA"/>
</dbReference>
<comment type="caution">
    <text evidence="2">The sequence shown here is derived from an EMBL/GenBank/DDBJ whole genome shotgun (WGS) entry which is preliminary data.</text>
</comment>
<proteinExistence type="predicted"/>
<dbReference type="Proteomes" id="UP001206788">
    <property type="component" value="Unassembled WGS sequence"/>
</dbReference>
<evidence type="ECO:0000256" key="1">
    <source>
        <dbReference type="SAM" id="Phobius"/>
    </source>
</evidence>
<feature type="transmembrane region" description="Helical" evidence="1">
    <location>
        <begin position="40"/>
        <end position="58"/>
    </location>
</feature>
<organism evidence="2 3">
    <name type="scientific">Algoriphagus limi</name>
    <dbReference type="NCBI Taxonomy" id="2975273"/>
    <lineage>
        <taxon>Bacteria</taxon>
        <taxon>Pseudomonadati</taxon>
        <taxon>Bacteroidota</taxon>
        <taxon>Cytophagia</taxon>
        <taxon>Cytophagales</taxon>
        <taxon>Cyclobacteriaceae</taxon>
        <taxon>Algoriphagus</taxon>
    </lineage>
</organism>
<evidence type="ECO:0000313" key="2">
    <source>
        <dbReference type="EMBL" id="MCS5491060.1"/>
    </source>
</evidence>
<reference evidence="2 3" key="1">
    <citation type="submission" date="2022-08" db="EMBL/GenBank/DDBJ databases">
        <title>Algoriphagus sp. CAU 1643 isolated from mud.</title>
        <authorList>
            <person name="Kim W."/>
        </authorList>
    </citation>
    <scope>NUCLEOTIDE SEQUENCE [LARGE SCALE GENOMIC DNA]</scope>
    <source>
        <strain evidence="2 3">CAU 1643</strain>
    </source>
</reference>
<sequence length="129" mass="14220">MKSLFNDRYSLLVIFLGIIAAGFVHWPIPYKEVIMSSQPYILKMGIAGIVVGVIGGILKKKAPLNTAVLVSLGFALAIFFRVVYDSFALGPTYHNLWPFEILFIEIIAFPSSLLGAGVMSLINKFIIKN</sequence>
<keyword evidence="1" id="KW-1133">Transmembrane helix</keyword>
<feature type="transmembrane region" description="Helical" evidence="1">
    <location>
        <begin position="96"/>
        <end position="122"/>
    </location>
</feature>
<keyword evidence="1" id="KW-0812">Transmembrane</keyword>
<keyword evidence="1" id="KW-0472">Membrane</keyword>
<name>A0ABT2G703_9BACT</name>
<dbReference type="RefSeq" id="WP_259414725.1">
    <property type="nucleotide sequence ID" value="NZ_JANWGH010000002.1"/>
</dbReference>
<feature type="transmembrane region" description="Helical" evidence="1">
    <location>
        <begin position="9"/>
        <end position="28"/>
    </location>
</feature>
<accession>A0ABT2G703</accession>
<feature type="transmembrane region" description="Helical" evidence="1">
    <location>
        <begin position="65"/>
        <end position="84"/>
    </location>
</feature>
<evidence type="ECO:0000313" key="3">
    <source>
        <dbReference type="Proteomes" id="UP001206788"/>
    </source>
</evidence>